<comment type="subcellular location">
    <subcellularLocation>
        <location evidence="2">Membrane</location>
    </subcellularLocation>
</comment>
<evidence type="ECO:0000256" key="12">
    <source>
        <dbReference type="SAM" id="Phobius"/>
    </source>
</evidence>
<evidence type="ECO:0000256" key="9">
    <source>
        <dbReference type="ARBA" id="ARBA00023012"/>
    </source>
</evidence>
<evidence type="ECO:0000256" key="3">
    <source>
        <dbReference type="ARBA" id="ARBA00012438"/>
    </source>
</evidence>
<dbReference type="PROSITE" id="PS50109">
    <property type="entry name" value="HIS_KIN"/>
    <property type="match status" value="1"/>
</dbReference>
<feature type="transmembrane region" description="Helical" evidence="12">
    <location>
        <begin position="20"/>
        <end position="41"/>
    </location>
</feature>
<dbReference type="SMART" id="SM00387">
    <property type="entry name" value="HATPase_c"/>
    <property type="match status" value="1"/>
</dbReference>
<dbReference type="CDD" id="cd00082">
    <property type="entry name" value="HisKA"/>
    <property type="match status" value="1"/>
</dbReference>
<dbReference type="Pfam" id="PF02518">
    <property type="entry name" value="HATPase_c"/>
    <property type="match status" value="1"/>
</dbReference>
<evidence type="ECO:0000256" key="8">
    <source>
        <dbReference type="ARBA" id="ARBA00022989"/>
    </source>
</evidence>
<evidence type="ECO:0000256" key="11">
    <source>
        <dbReference type="SAM" id="Coils"/>
    </source>
</evidence>
<dbReference type="SUPFAM" id="SSF55874">
    <property type="entry name" value="ATPase domain of HSP90 chaperone/DNA topoisomerase II/histidine kinase"/>
    <property type="match status" value="1"/>
</dbReference>
<evidence type="ECO:0000256" key="5">
    <source>
        <dbReference type="ARBA" id="ARBA00022679"/>
    </source>
</evidence>
<dbReference type="EMBL" id="UHIC01000001">
    <property type="protein sequence ID" value="SUO97279.1"/>
    <property type="molecule type" value="Genomic_DNA"/>
</dbReference>
<evidence type="ECO:0000313" key="15">
    <source>
        <dbReference type="EMBL" id="SUO97279.1"/>
    </source>
</evidence>
<feature type="domain" description="HAMP" evidence="14">
    <location>
        <begin position="209"/>
        <end position="263"/>
    </location>
</feature>
<keyword evidence="7 15" id="KW-0418">Kinase</keyword>
<dbReference type="InterPro" id="IPR003661">
    <property type="entry name" value="HisK_dim/P_dom"/>
</dbReference>
<dbReference type="InterPro" id="IPR036890">
    <property type="entry name" value="HATPase_C_sf"/>
</dbReference>
<evidence type="ECO:0000259" key="14">
    <source>
        <dbReference type="PROSITE" id="PS50885"/>
    </source>
</evidence>
<dbReference type="SMART" id="SM00388">
    <property type="entry name" value="HisKA"/>
    <property type="match status" value="1"/>
</dbReference>
<keyword evidence="9" id="KW-0902">Two-component regulatory system</keyword>
<dbReference type="RefSeq" id="WP_072576296.1">
    <property type="nucleotide sequence ID" value="NZ_LWHB01000062.1"/>
</dbReference>
<evidence type="ECO:0000313" key="16">
    <source>
        <dbReference type="Proteomes" id="UP000254601"/>
    </source>
</evidence>
<feature type="coiled-coil region" evidence="11">
    <location>
        <begin position="298"/>
        <end position="329"/>
    </location>
</feature>
<dbReference type="InterPro" id="IPR004358">
    <property type="entry name" value="Sig_transdc_His_kin-like_C"/>
</dbReference>
<dbReference type="Pfam" id="PF00512">
    <property type="entry name" value="HisKA"/>
    <property type="match status" value="1"/>
</dbReference>
<dbReference type="InterPro" id="IPR036097">
    <property type="entry name" value="HisK_dim/P_sf"/>
</dbReference>
<dbReference type="SUPFAM" id="SSF47384">
    <property type="entry name" value="Homodimeric domain of signal transducing histidine kinase"/>
    <property type="match status" value="1"/>
</dbReference>
<dbReference type="PROSITE" id="PS50885">
    <property type="entry name" value="HAMP"/>
    <property type="match status" value="1"/>
</dbReference>
<dbReference type="InterPro" id="IPR003660">
    <property type="entry name" value="HAMP_dom"/>
</dbReference>
<dbReference type="Gene3D" id="3.30.565.10">
    <property type="entry name" value="Histidine kinase-like ATPase, C-terminal domain"/>
    <property type="match status" value="1"/>
</dbReference>
<evidence type="ECO:0000259" key="13">
    <source>
        <dbReference type="PROSITE" id="PS50109"/>
    </source>
</evidence>
<dbReference type="GO" id="GO:0005886">
    <property type="term" value="C:plasma membrane"/>
    <property type="evidence" value="ECO:0007669"/>
    <property type="project" value="TreeGrafter"/>
</dbReference>
<evidence type="ECO:0000256" key="10">
    <source>
        <dbReference type="ARBA" id="ARBA00023136"/>
    </source>
</evidence>
<proteinExistence type="predicted"/>
<evidence type="ECO:0000256" key="2">
    <source>
        <dbReference type="ARBA" id="ARBA00004370"/>
    </source>
</evidence>
<dbReference type="AlphaFoldDB" id="A0A380MXJ5"/>
<reference evidence="15 16" key="1">
    <citation type="submission" date="2018-06" db="EMBL/GenBank/DDBJ databases">
        <authorList>
            <consortium name="Pathogen Informatics"/>
            <person name="Doyle S."/>
        </authorList>
    </citation>
    <scope>NUCLEOTIDE SEQUENCE [LARGE SCALE GENOMIC DNA]</scope>
    <source>
        <strain evidence="15 16">NCTC13337</strain>
    </source>
</reference>
<keyword evidence="11" id="KW-0175">Coiled coil</keyword>
<keyword evidence="16" id="KW-1185">Reference proteome</keyword>
<keyword evidence="4" id="KW-0597">Phosphoprotein</keyword>
<accession>A0A380MXJ5</accession>
<evidence type="ECO:0000256" key="7">
    <source>
        <dbReference type="ARBA" id="ARBA00022777"/>
    </source>
</evidence>
<dbReference type="InterPro" id="IPR003594">
    <property type="entry name" value="HATPase_dom"/>
</dbReference>
<dbReference type="InterPro" id="IPR005467">
    <property type="entry name" value="His_kinase_dom"/>
</dbReference>
<dbReference type="PRINTS" id="PR00344">
    <property type="entry name" value="BCTRLSENSOR"/>
</dbReference>
<dbReference type="PANTHER" id="PTHR45436">
    <property type="entry name" value="SENSOR HISTIDINE KINASE YKOH"/>
    <property type="match status" value="1"/>
</dbReference>
<dbReference type="SMART" id="SM00304">
    <property type="entry name" value="HAMP"/>
    <property type="match status" value="1"/>
</dbReference>
<keyword evidence="6 12" id="KW-0812">Transmembrane</keyword>
<comment type="catalytic activity">
    <reaction evidence="1">
        <text>ATP + protein L-histidine = ADP + protein N-phospho-L-histidine.</text>
        <dbReference type="EC" id="2.7.13.3"/>
    </reaction>
</comment>
<dbReference type="OrthoDB" id="9804645at2"/>
<dbReference type="Gene3D" id="1.10.287.130">
    <property type="match status" value="1"/>
</dbReference>
<sequence length="512" mass="57732">MTLPKSIKEVLHTTRTTAFRYSLMTTLVASVITCISMMMIYQTAQQEIADQVDSRLISEALRLRRNYEYRTTLDLYTPPIGITERVKTEPNMSYCITPQTSTTDHLAGREQRNMVMLDTSFNNLCLLHDNLEQNLLPPPSEFDLPFITRNENNNIMRVIITPIQNKYALIIGYDTHNERKILRGMITMALFATLLLVLASFFGSLFISRTITNTIARISRSARRIADGDFGERIPVKPSDSNELRALAGDLNHMLERIDNLITSQRQVTNNIAHDLRSPLNRLRSRMEVALLDKKRSCEELREVVAESIEDAERLLQTFNAMLSIAQVESRARDDFIETDLSRICEDLAEMYDVLAEDGLHTFSSQIEPNLHVQGNRQLIAQAITNLLDNAVKYTPNGGNISLEAYKQGKHITVAVADNGPGIPEQDRERVLQRFVRLDSARSTPGNGLGLSLVSAVINLHGGEICLTDNHPGLKIKLIFPEAEAFLSQYPSNKKTNPLKKIRLSAKKPKNS</sequence>
<dbReference type="EC" id="2.7.13.3" evidence="3"/>
<name>A0A380MXJ5_9GAMM</name>
<evidence type="ECO:0000256" key="6">
    <source>
        <dbReference type="ARBA" id="ARBA00022692"/>
    </source>
</evidence>
<evidence type="ECO:0000256" key="4">
    <source>
        <dbReference type="ARBA" id="ARBA00022553"/>
    </source>
</evidence>
<dbReference type="InterPro" id="IPR050428">
    <property type="entry name" value="TCS_sensor_his_kinase"/>
</dbReference>
<evidence type="ECO:0000256" key="1">
    <source>
        <dbReference type="ARBA" id="ARBA00000085"/>
    </source>
</evidence>
<dbReference type="GO" id="GO:0000155">
    <property type="term" value="F:phosphorelay sensor kinase activity"/>
    <property type="evidence" value="ECO:0007669"/>
    <property type="project" value="InterPro"/>
</dbReference>
<dbReference type="CDD" id="cd06225">
    <property type="entry name" value="HAMP"/>
    <property type="match status" value="1"/>
</dbReference>
<dbReference type="Pfam" id="PF00672">
    <property type="entry name" value="HAMP"/>
    <property type="match status" value="1"/>
</dbReference>
<feature type="transmembrane region" description="Helical" evidence="12">
    <location>
        <begin position="186"/>
        <end position="207"/>
    </location>
</feature>
<organism evidence="15 16">
    <name type="scientific">Suttonella ornithocola</name>
    <dbReference type="NCBI Taxonomy" id="279832"/>
    <lineage>
        <taxon>Bacteria</taxon>
        <taxon>Pseudomonadati</taxon>
        <taxon>Pseudomonadota</taxon>
        <taxon>Gammaproteobacteria</taxon>
        <taxon>Cardiobacteriales</taxon>
        <taxon>Cardiobacteriaceae</taxon>
        <taxon>Suttonella</taxon>
    </lineage>
</organism>
<feature type="domain" description="Histidine kinase" evidence="13">
    <location>
        <begin position="271"/>
        <end position="484"/>
    </location>
</feature>
<dbReference type="Gene3D" id="6.10.340.10">
    <property type="match status" value="1"/>
</dbReference>
<keyword evidence="5 15" id="KW-0808">Transferase</keyword>
<dbReference type="SUPFAM" id="SSF158472">
    <property type="entry name" value="HAMP domain-like"/>
    <property type="match status" value="1"/>
</dbReference>
<gene>
    <name evidence="15" type="primary">cusS</name>
    <name evidence="15" type="ORF">NCTC13337_02334</name>
</gene>
<dbReference type="Proteomes" id="UP000254601">
    <property type="component" value="Unassembled WGS sequence"/>
</dbReference>
<keyword evidence="8 12" id="KW-1133">Transmembrane helix</keyword>
<dbReference type="PANTHER" id="PTHR45436:SF8">
    <property type="entry name" value="HISTIDINE KINASE"/>
    <property type="match status" value="1"/>
</dbReference>
<protein>
    <recommendedName>
        <fullName evidence="3">histidine kinase</fullName>
        <ecNumber evidence="3">2.7.13.3</ecNumber>
    </recommendedName>
</protein>
<keyword evidence="10 12" id="KW-0472">Membrane</keyword>